<dbReference type="OrthoDB" id="3564464at2759"/>
<proteinExistence type="predicted"/>
<evidence type="ECO:0000256" key="1">
    <source>
        <dbReference type="SAM" id="MobiDB-lite"/>
    </source>
</evidence>
<gene>
    <name evidence="2" type="ORF">CBER1_01529</name>
</gene>
<feature type="region of interest" description="Disordered" evidence="1">
    <location>
        <begin position="1"/>
        <end position="55"/>
    </location>
</feature>
<feature type="region of interest" description="Disordered" evidence="1">
    <location>
        <begin position="614"/>
        <end position="635"/>
    </location>
</feature>
<dbReference type="Proteomes" id="UP000237631">
    <property type="component" value="Unassembled WGS sequence"/>
</dbReference>
<name>A0A2S6C5P8_9PEZI</name>
<evidence type="ECO:0000313" key="2">
    <source>
        <dbReference type="EMBL" id="PPJ55054.1"/>
    </source>
</evidence>
<dbReference type="AlphaFoldDB" id="A0A2S6C5P8"/>
<protein>
    <submittedName>
        <fullName evidence="2">Uncharacterized protein</fullName>
    </submittedName>
</protein>
<sequence length="742" mass="82586">MCLSFWHAPKTAKKRKSEEDAPVASASASNPPIAPSTKKAKQDGSGTASTETKNDRGGFEVAEPYVSASKQLDTANNIKAKASNDDMIRTFAQHLAISPQFISCYQSQTSFVQLQVSYWWWAAVHLPGRWNRWKNFRNFYQAFLSGSKGNFKINIFEKAKAILDNIPSLSNVSIQNIRAPAPDVDEASLKKRNHLFKLQVTRQRLLEGRSAASAANAANEAPYHEAVEELGHLENVRNELKSHLSDSELNQAGTVVLDELLQLVPDDGSRGLVAQLFQMKTDDTAHISTEDQVDVDQVVQEVKTNENFAPLYVGNPSQEKLDADVLTVTNRTTKEAAATGRLMVELEGSNVLDTDDLKTSDHICAQWLNESCKDINEGTFVTTFKMFEAVVTRPEGPASQQKNSVYWSWTPQSLLDVTKDNLYHIRELVGDLFSDALFQYDRTIDNRAARRAMEQKMQVILRRMYALVALVHDHIGEVALFCTVGDHLLEQLAELLRGFQDAKWETQKMQKVSQAISRQLKKDGHNASIDSQLSSKELHGHYKARVILSKIATFYHGAIILAAGDVAATYHHTTEGEKEAWYNHLLKLCMDCGLPSCKEQLKVERMSWGAAAAEDKSKGKGKGKAKSKTTEPEGEKKYTISVAVKDSRIGFPDTRAHLSKNRPYAYPCLSTMIHQVKHNFALGVFFHYYAHLWHPACRPFRGKVGCTAFGEDEAGEGEIGDDETGEGETGDGDTSEAMDIDP</sequence>
<evidence type="ECO:0000313" key="3">
    <source>
        <dbReference type="Proteomes" id="UP000237631"/>
    </source>
</evidence>
<feature type="compositionally biased region" description="Low complexity" evidence="1">
    <location>
        <begin position="22"/>
        <end position="31"/>
    </location>
</feature>
<keyword evidence="3" id="KW-1185">Reference proteome</keyword>
<accession>A0A2S6C5P8</accession>
<reference evidence="3" key="1">
    <citation type="journal article" date="2017" name="bioRxiv">
        <title>Conservation of a gene cluster reveals novel cercosporin biosynthetic mechanisms and extends production to the genus Colletotrichum.</title>
        <authorList>
            <person name="de Jonge R."/>
            <person name="Ebert M.K."/>
            <person name="Huitt-Roehl C.R."/>
            <person name="Pal P."/>
            <person name="Suttle J.C."/>
            <person name="Spanner R.E."/>
            <person name="Neubauer J.D."/>
            <person name="Jurick W.M.II."/>
            <person name="Stott K.A."/>
            <person name="Secor G.A."/>
            <person name="Thomma B.P.H.J."/>
            <person name="Van de Peer Y."/>
            <person name="Townsend C.A."/>
            <person name="Bolton M.D."/>
        </authorList>
    </citation>
    <scope>NUCLEOTIDE SEQUENCE [LARGE SCALE GENOMIC DNA]</scope>
    <source>
        <strain evidence="3">CBS538.71</strain>
    </source>
</reference>
<dbReference type="EMBL" id="PNEN01000549">
    <property type="protein sequence ID" value="PPJ55054.1"/>
    <property type="molecule type" value="Genomic_DNA"/>
</dbReference>
<feature type="region of interest" description="Disordered" evidence="1">
    <location>
        <begin position="712"/>
        <end position="742"/>
    </location>
</feature>
<organism evidence="2 3">
    <name type="scientific">Cercospora berteroae</name>
    <dbReference type="NCBI Taxonomy" id="357750"/>
    <lineage>
        <taxon>Eukaryota</taxon>
        <taxon>Fungi</taxon>
        <taxon>Dikarya</taxon>
        <taxon>Ascomycota</taxon>
        <taxon>Pezizomycotina</taxon>
        <taxon>Dothideomycetes</taxon>
        <taxon>Dothideomycetidae</taxon>
        <taxon>Mycosphaerellales</taxon>
        <taxon>Mycosphaerellaceae</taxon>
        <taxon>Cercospora</taxon>
    </lineage>
</organism>
<comment type="caution">
    <text evidence="2">The sequence shown here is derived from an EMBL/GenBank/DDBJ whole genome shotgun (WGS) entry which is preliminary data.</text>
</comment>